<gene>
    <name evidence="2" type="ORF">Afil01_53840</name>
</gene>
<dbReference type="EMBL" id="BSTX01000004">
    <property type="protein sequence ID" value="GLZ80577.1"/>
    <property type="molecule type" value="Genomic_DNA"/>
</dbReference>
<name>A0A9W6SQY2_9ACTN</name>
<evidence type="ECO:0000313" key="2">
    <source>
        <dbReference type="EMBL" id="GLZ80577.1"/>
    </source>
</evidence>
<comment type="caution">
    <text evidence="2">The sequence shown here is derived from an EMBL/GenBank/DDBJ whole genome shotgun (WGS) entry which is preliminary data.</text>
</comment>
<sequence length="151" mass="16555">MTPEELTDRTEIADALYRFAYGQDLKDYALFATSFAPDAVVDFDPVSQRWGAASPLMEGREVIVSAISGLFAGRVDTSHTITNVRATVDGDTATATALVEAQHLLSADHSVHALLKNIYDVTLVRDGSRWVISHLRLSNLWYTGDPRAIFG</sequence>
<protein>
    <recommendedName>
        <fullName evidence="1">SnoaL-like domain-containing protein</fullName>
    </recommendedName>
</protein>
<dbReference type="AlphaFoldDB" id="A0A9W6SQY2"/>
<organism evidence="2 3">
    <name type="scientific">Actinorhabdospora filicis</name>
    <dbReference type="NCBI Taxonomy" id="1785913"/>
    <lineage>
        <taxon>Bacteria</taxon>
        <taxon>Bacillati</taxon>
        <taxon>Actinomycetota</taxon>
        <taxon>Actinomycetes</taxon>
        <taxon>Micromonosporales</taxon>
        <taxon>Micromonosporaceae</taxon>
        <taxon>Actinorhabdospora</taxon>
    </lineage>
</organism>
<dbReference type="Pfam" id="PF13577">
    <property type="entry name" value="SnoaL_4"/>
    <property type="match status" value="1"/>
</dbReference>
<accession>A0A9W6SQY2</accession>
<proteinExistence type="predicted"/>
<dbReference type="SUPFAM" id="SSF54427">
    <property type="entry name" value="NTF2-like"/>
    <property type="match status" value="1"/>
</dbReference>
<dbReference type="RefSeq" id="WP_285665795.1">
    <property type="nucleotide sequence ID" value="NZ_BSTX01000004.1"/>
</dbReference>
<dbReference type="Gene3D" id="3.10.450.50">
    <property type="match status" value="1"/>
</dbReference>
<evidence type="ECO:0000259" key="1">
    <source>
        <dbReference type="Pfam" id="PF13577"/>
    </source>
</evidence>
<keyword evidence="3" id="KW-1185">Reference proteome</keyword>
<feature type="domain" description="SnoaL-like" evidence="1">
    <location>
        <begin position="4"/>
        <end position="136"/>
    </location>
</feature>
<dbReference type="InterPro" id="IPR032710">
    <property type="entry name" value="NTF2-like_dom_sf"/>
</dbReference>
<reference evidence="2" key="1">
    <citation type="submission" date="2023-03" db="EMBL/GenBank/DDBJ databases">
        <title>Actinorhabdospora filicis NBRC 111898.</title>
        <authorList>
            <person name="Ichikawa N."/>
            <person name="Sato H."/>
            <person name="Tonouchi N."/>
        </authorList>
    </citation>
    <scope>NUCLEOTIDE SEQUENCE</scope>
    <source>
        <strain evidence="2">NBRC 111898</strain>
    </source>
</reference>
<evidence type="ECO:0000313" key="3">
    <source>
        <dbReference type="Proteomes" id="UP001165079"/>
    </source>
</evidence>
<dbReference type="InterPro" id="IPR037401">
    <property type="entry name" value="SnoaL-like"/>
</dbReference>
<dbReference type="Proteomes" id="UP001165079">
    <property type="component" value="Unassembled WGS sequence"/>
</dbReference>